<dbReference type="GO" id="GO:0016787">
    <property type="term" value="F:hydrolase activity"/>
    <property type="evidence" value="ECO:0007669"/>
    <property type="project" value="UniProtKB-KW"/>
</dbReference>
<dbReference type="Gene3D" id="3.40.190.80">
    <property type="match status" value="1"/>
</dbReference>
<keyword evidence="3" id="KW-0460">Magnesium</keyword>
<feature type="binding site" evidence="3">
    <location>
        <position position="214"/>
    </location>
    <ligand>
        <name>Mg(2+)</name>
        <dbReference type="ChEBI" id="CHEBI:18420"/>
        <label>1</label>
        <note>catalytic</note>
    </ligand>
</feature>
<feature type="binding site" evidence="3">
    <location>
        <position position="88"/>
    </location>
    <ligand>
        <name>Mg(2+)</name>
        <dbReference type="ChEBI" id="CHEBI:18420"/>
        <label>1</label>
        <note>catalytic</note>
    </ligand>
</feature>
<sequence>MSSRAGAYESPLALATEAARAAGERLRAELHLPGGAEGEGGHAPVDTEVEHALRARLLGGTPYSFLGEETGAQPGADPSHCWIVDPNDGTRAFLQGSRVVSVSIALTRDGVPVLGVVYAYAAPDDEGDLFTWAEGCGPLRRNGVPVEGSLAQRDLGRYEMIYISGSAEPYAPEATLAVAPARFHPLPSIAYRLALVAAGEGVATVAFGNIRSWDIAAGHALVCAAEGVVVDGAGKTIVYGPLGEIQAEHCFGGAPAAVKDLQGRSYEASPRQIVPSTCAYDLLRPAPGRLVTDAGQLRRAQGCLLGQLAGDALGALVEFGRKGDIAAAYPQGLDMQDGGLWSTLAGQPTDDSEMALMLARSVVAYRAYAPGAALDAYLHWYRSRPFDMRHTIRRALGAAALADTTEEALAAALAAADPESESNSSLMRVSPLGILGAGRPRDAAAWAREDSALTHPSAVCREACAAFVAAIAVAIAGGGAEGAYAAAQEEAARGGAVAVREALAAAREAPPEIVSAQAGSVRIALQNAFYRLLHAPSLEQGIVDTASEGGDADTNAAIAGALLGAVHGREAVPVRWRRLVLTCRPIREASAARVRPPEFWPIDALILAEALLVTGR</sequence>
<dbReference type="STRING" id="1192034.CAP_1442"/>
<keyword evidence="2 5" id="KW-0378">Hydrolase</keyword>
<dbReference type="eggNOG" id="COG0483">
    <property type="taxonomic scope" value="Bacteria"/>
</dbReference>
<dbReference type="InterPro" id="IPR050792">
    <property type="entry name" value="ADP-ribosylglycohydrolase"/>
</dbReference>
<dbReference type="InterPro" id="IPR000760">
    <property type="entry name" value="Inositol_monophosphatase-like"/>
</dbReference>
<organism evidence="5 6">
    <name type="scientific">Chondromyces apiculatus DSM 436</name>
    <dbReference type="NCBI Taxonomy" id="1192034"/>
    <lineage>
        <taxon>Bacteria</taxon>
        <taxon>Pseudomonadati</taxon>
        <taxon>Myxococcota</taxon>
        <taxon>Polyangia</taxon>
        <taxon>Polyangiales</taxon>
        <taxon>Polyangiaceae</taxon>
        <taxon>Chondromyces</taxon>
    </lineage>
</organism>
<feature type="binding site" evidence="4">
    <location>
        <position position="351"/>
    </location>
    <ligand>
        <name>Mg(2+)</name>
        <dbReference type="ChEBI" id="CHEBI:18420"/>
        <label>1</label>
    </ligand>
</feature>
<dbReference type="RefSeq" id="WP_197041101.1">
    <property type="nucleotide sequence ID" value="NZ_ASRX01000014.1"/>
</dbReference>
<feature type="binding site" evidence="4">
    <location>
        <position position="554"/>
    </location>
    <ligand>
        <name>Mg(2+)</name>
        <dbReference type="ChEBI" id="CHEBI:18420"/>
        <label>1</label>
    </ligand>
</feature>
<comment type="cofactor">
    <cofactor evidence="4">
        <name>Mg(2+)</name>
        <dbReference type="ChEBI" id="CHEBI:18420"/>
    </cofactor>
    <text evidence="4">Binds 2 magnesium ions per subunit.</text>
</comment>
<feature type="binding site" evidence="3">
    <location>
        <position position="85"/>
    </location>
    <ligand>
        <name>Mg(2+)</name>
        <dbReference type="ChEBI" id="CHEBI:18420"/>
        <label>1</label>
        <note>catalytic</note>
    </ligand>
</feature>
<dbReference type="EMBL" id="ASRX01000014">
    <property type="protein sequence ID" value="EYF06745.1"/>
    <property type="molecule type" value="Genomic_DNA"/>
</dbReference>
<accession>A0A017TD50</accession>
<dbReference type="Gene3D" id="1.10.4080.10">
    <property type="entry name" value="ADP-ribosylation/Crystallin J1"/>
    <property type="match status" value="1"/>
</dbReference>
<dbReference type="PANTHER" id="PTHR16222:SF24">
    <property type="entry name" value="ADP-RIBOSYLHYDROLASE ARH3"/>
    <property type="match status" value="1"/>
</dbReference>
<proteinExistence type="inferred from homology"/>
<keyword evidence="3" id="KW-0479">Metal-binding</keyword>
<feature type="binding site" evidence="3">
    <location>
        <position position="68"/>
    </location>
    <ligand>
        <name>Mg(2+)</name>
        <dbReference type="ChEBI" id="CHEBI:18420"/>
        <label>1</label>
        <note>catalytic</note>
    </ligand>
</feature>
<dbReference type="Gene3D" id="3.30.540.10">
    <property type="entry name" value="Fructose-1,6-Bisphosphatase, subunit A, domain 1"/>
    <property type="match status" value="1"/>
</dbReference>
<keyword evidence="6" id="KW-1185">Reference proteome</keyword>
<dbReference type="SUPFAM" id="SSF56655">
    <property type="entry name" value="Carbohydrate phosphatase"/>
    <property type="match status" value="1"/>
</dbReference>
<dbReference type="SUPFAM" id="SSF101478">
    <property type="entry name" value="ADP-ribosylglycohydrolase"/>
    <property type="match status" value="1"/>
</dbReference>
<evidence type="ECO:0000256" key="2">
    <source>
        <dbReference type="ARBA" id="ARBA00022801"/>
    </source>
</evidence>
<feature type="binding site" evidence="4">
    <location>
        <position position="551"/>
    </location>
    <ligand>
        <name>Mg(2+)</name>
        <dbReference type="ChEBI" id="CHEBI:18420"/>
        <label>1</label>
    </ligand>
</feature>
<feature type="binding site" evidence="4">
    <location>
        <position position="349"/>
    </location>
    <ligand>
        <name>Mg(2+)</name>
        <dbReference type="ChEBI" id="CHEBI:18420"/>
        <label>1</label>
    </ligand>
</feature>
<feature type="binding site" evidence="4">
    <location>
        <position position="553"/>
    </location>
    <ligand>
        <name>Mg(2+)</name>
        <dbReference type="ChEBI" id="CHEBI:18420"/>
        <label>1</label>
    </ligand>
</feature>
<gene>
    <name evidence="5" type="ORF">CAP_1442</name>
</gene>
<comment type="caution">
    <text evidence="5">The sequence shown here is derived from an EMBL/GenBank/DDBJ whole genome shotgun (WGS) entry which is preliminary data.</text>
</comment>
<dbReference type="Pfam" id="PF00459">
    <property type="entry name" value="Inositol_P"/>
    <property type="match status" value="1"/>
</dbReference>
<reference evidence="5 6" key="1">
    <citation type="submission" date="2013-05" db="EMBL/GenBank/DDBJ databases">
        <title>Genome assembly of Chondromyces apiculatus DSM 436.</title>
        <authorList>
            <person name="Sharma G."/>
            <person name="Khatri I."/>
            <person name="Kaur C."/>
            <person name="Mayilraj S."/>
            <person name="Subramanian S."/>
        </authorList>
    </citation>
    <scope>NUCLEOTIDE SEQUENCE [LARGE SCALE GENOMIC DNA]</scope>
    <source>
        <strain evidence="5 6">DSM 436</strain>
    </source>
</reference>
<evidence type="ECO:0000313" key="6">
    <source>
        <dbReference type="Proteomes" id="UP000019678"/>
    </source>
</evidence>
<dbReference type="PRINTS" id="PR00377">
    <property type="entry name" value="IMPHPHTASES"/>
</dbReference>
<dbReference type="Proteomes" id="UP000019678">
    <property type="component" value="Unassembled WGS sequence"/>
</dbReference>
<dbReference type="InterPro" id="IPR005502">
    <property type="entry name" value="Ribosyl_crysJ1"/>
</dbReference>
<evidence type="ECO:0000256" key="3">
    <source>
        <dbReference type="PIRSR" id="PIRSR600760-2"/>
    </source>
</evidence>
<dbReference type="PANTHER" id="PTHR16222">
    <property type="entry name" value="ADP-RIBOSYLGLYCOHYDROLASE"/>
    <property type="match status" value="1"/>
</dbReference>
<name>A0A017TD50_9BACT</name>
<comment type="similarity">
    <text evidence="1">Belongs to the ADP-ribosylglycohydrolase family.</text>
</comment>
<dbReference type="InterPro" id="IPR036705">
    <property type="entry name" value="Ribosyl_crysJ1_sf"/>
</dbReference>
<feature type="binding site" evidence="4">
    <location>
        <position position="350"/>
    </location>
    <ligand>
        <name>Mg(2+)</name>
        <dbReference type="ChEBI" id="CHEBI:18420"/>
        <label>1</label>
    </ligand>
</feature>
<evidence type="ECO:0000256" key="4">
    <source>
        <dbReference type="PIRSR" id="PIRSR605502-1"/>
    </source>
</evidence>
<evidence type="ECO:0000313" key="5">
    <source>
        <dbReference type="EMBL" id="EYF06745.1"/>
    </source>
</evidence>
<dbReference type="GO" id="GO:0046872">
    <property type="term" value="F:metal ion binding"/>
    <property type="evidence" value="ECO:0007669"/>
    <property type="project" value="UniProtKB-KW"/>
</dbReference>
<dbReference type="Pfam" id="PF03747">
    <property type="entry name" value="ADP_ribosyl_GH"/>
    <property type="match status" value="1"/>
</dbReference>
<dbReference type="AlphaFoldDB" id="A0A017TD50"/>
<evidence type="ECO:0000256" key="1">
    <source>
        <dbReference type="ARBA" id="ARBA00010702"/>
    </source>
</evidence>
<dbReference type="eggNOG" id="COG1397">
    <property type="taxonomic scope" value="Bacteria"/>
</dbReference>
<protein>
    <submittedName>
        <fullName evidence="5">ADP-ribosylglycohydrolase</fullName>
    </submittedName>
</protein>